<comment type="similarity">
    <text evidence="2">Belongs to the bacterial ribosomal protein bL32 family.</text>
</comment>
<keyword evidence="3" id="KW-0809">Transit peptide</keyword>
<dbReference type="PANTHER" id="PTHR21026">
    <property type="entry name" value="39S RIBOSOMAL PROTEIN L32, MITOCHONDRIAL"/>
    <property type="match status" value="1"/>
</dbReference>
<dbReference type="OrthoDB" id="2014905at2759"/>
<reference evidence="9 10" key="1">
    <citation type="submission" date="2018-11" db="EMBL/GenBank/DDBJ databases">
        <title>Genome sequence of Saitozyma podzolica DSM 27192.</title>
        <authorList>
            <person name="Aliyu H."/>
            <person name="Gorte O."/>
            <person name="Ochsenreither K."/>
        </authorList>
    </citation>
    <scope>NUCLEOTIDE SEQUENCE [LARGE SCALE GENOMIC DNA]</scope>
    <source>
        <strain evidence="9 10">DSM 27192</strain>
    </source>
</reference>
<dbReference type="GO" id="GO:0003735">
    <property type="term" value="F:structural constituent of ribosome"/>
    <property type="evidence" value="ECO:0007669"/>
    <property type="project" value="InterPro"/>
</dbReference>
<evidence type="ECO:0000256" key="2">
    <source>
        <dbReference type="ARBA" id="ARBA00008560"/>
    </source>
</evidence>
<accession>A0A427YU54</accession>
<keyword evidence="4" id="KW-0689">Ribosomal protein</keyword>
<dbReference type="AlphaFoldDB" id="A0A427YU54"/>
<dbReference type="GO" id="GO:0006412">
    <property type="term" value="P:translation"/>
    <property type="evidence" value="ECO:0007669"/>
    <property type="project" value="InterPro"/>
</dbReference>
<evidence type="ECO:0000256" key="1">
    <source>
        <dbReference type="ARBA" id="ARBA00004173"/>
    </source>
</evidence>
<organism evidence="9 10">
    <name type="scientific">Saitozyma podzolica</name>
    <dbReference type="NCBI Taxonomy" id="1890683"/>
    <lineage>
        <taxon>Eukaryota</taxon>
        <taxon>Fungi</taxon>
        <taxon>Dikarya</taxon>
        <taxon>Basidiomycota</taxon>
        <taxon>Agaricomycotina</taxon>
        <taxon>Tremellomycetes</taxon>
        <taxon>Tremellales</taxon>
        <taxon>Trimorphomycetaceae</taxon>
        <taxon>Saitozyma</taxon>
    </lineage>
</organism>
<dbReference type="GO" id="GO:0005762">
    <property type="term" value="C:mitochondrial large ribosomal subunit"/>
    <property type="evidence" value="ECO:0007669"/>
    <property type="project" value="TreeGrafter"/>
</dbReference>
<sequence length="176" mass="18690">MGSLAFALPTRSLPFNLPRLLRPSWSILCEPSTSASHASPVRTFTPTPSPSTSTPAASALISDALCTSTPTPTPVAAPAPWYTFLPGLSSLLELMPPILMAVPKHKVTHSRKSMRSANKGLKNRTNISNCEACGMPKLAHNICPNCYSQISRQWKKDARGQVTGNASGWGPSAPPA</sequence>
<dbReference type="InterPro" id="IPR051991">
    <property type="entry name" value="Mitoribosomal_protein_bL32"/>
</dbReference>
<proteinExistence type="inferred from homology"/>
<keyword evidence="6" id="KW-0687">Ribonucleoprotein</keyword>
<dbReference type="InterPro" id="IPR002677">
    <property type="entry name" value="Ribosomal_bL32"/>
</dbReference>
<evidence type="ECO:0000313" key="10">
    <source>
        <dbReference type="Proteomes" id="UP000279259"/>
    </source>
</evidence>
<comment type="caution">
    <text evidence="9">The sequence shown here is derived from an EMBL/GenBank/DDBJ whole genome shotgun (WGS) entry which is preliminary data.</text>
</comment>
<dbReference type="NCBIfam" id="TIGR01031">
    <property type="entry name" value="rpmF_bact"/>
    <property type="match status" value="1"/>
</dbReference>
<dbReference type="InterPro" id="IPR011332">
    <property type="entry name" value="Ribosomal_zn-bd"/>
</dbReference>
<evidence type="ECO:0000256" key="5">
    <source>
        <dbReference type="ARBA" id="ARBA00023128"/>
    </source>
</evidence>
<keyword evidence="10" id="KW-1185">Reference proteome</keyword>
<keyword evidence="5" id="KW-0496">Mitochondrion</keyword>
<dbReference type="EMBL" id="RSCD01000002">
    <property type="protein sequence ID" value="RSH94589.1"/>
    <property type="molecule type" value="Genomic_DNA"/>
</dbReference>
<dbReference type="STRING" id="1890683.A0A427YU54"/>
<evidence type="ECO:0000256" key="4">
    <source>
        <dbReference type="ARBA" id="ARBA00022980"/>
    </source>
</evidence>
<gene>
    <name evidence="9" type="ORF">EHS25_004393</name>
</gene>
<evidence type="ECO:0000256" key="3">
    <source>
        <dbReference type="ARBA" id="ARBA00022946"/>
    </source>
</evidence>
<dbReference type="Proteomes" id="UP000279259">
    <property type="component" value="Unassembled WGS sequence"/>
</dbReference>
<protein>
    <recommendedName>
        <fullName evidence="7">Large ribosomal subunit protein bL32m</fullName>
    </recommendedName>
</protein>
<evidence type="ECO:0000256" key="6">
    <source>
        <dbReference type="ARBA" id="ARBA00023274"/>
    </source>
</evidence>
<name>A0A427YU54_9TREE</name>
<dbReference type="SUPFAM" id="SSF57829">
    <property type="entry name" value="Zn-binding ribosomal proteins"/>
    <property type="match status" value="1"/>
</dbReference>
<dbReference type="HAMAP" id="MF_00340">
    <property type="entry name" value="Ribosomal_bL32"/>
    <property type="match status" value="1"/>
</dbReference>
<comment type="subcellular location">
    <subcellularLocation>
        <location evidence="1">Mitochondrion</location>
    </subcellularLocation>
</comment>
<evidence type="ECO:0000256" key="7">
    <source>
        <dbReference type="ARBA" id="ARBA00039935"/>
    </source>
</evidence>
<feature type="region of interest" description="Disordered" evidence="8">
    <location>
        <begin position="35"/>
        <end position="55"/>
    </location>
</feature>
<dbReference type="PANTHER" id="PTHR21026:SF2">
    <property type="entry name" value="LARGE RIBOSOMAL SUBUNIT PROTEIN BL32M"/>
    <property type="match status" value="1"/>
</dbReference>
<dbReference type="Pfam" id="PF01783">
    <property type="entry name" value="Ribosomal_L32p"/>
    <property type="match status" value="1"/>
</dbReference>
<evidence type="ECO:0000313" key="9">
    <source>
        <dbReference type="EMBL" id="RSH94589.1"/>
    </source>
</evidence>
<evidence type="ECO:0000256" key="8">
    <source>
        <dbReference type="SAM" id="MobiDB-lite"/>
    </source>
</evidence>